<dbReference type="GO" id="GO:0005930">
    <property type="term" value="C:axoneme"/>
    <property type="evidence" value="ECO:0007669"/>
    <property type="project" value="TreeGrafter"/>
</dbReference>
<feature type="non-terminal residue" evidence="3">
    <location>
        <position position="1"/>
    </location>
</feature>
<evidence type="ECO:0000313" key="3">
    <source>
        <dbReference type="EMBL" id="NXM01960.1"/>
    </source>
</evidence>
<protein>
    <submittedName>
        <fullName evidence="3">CCD63 protein</fullName>
    </submittedName>
</protein>
<comment type="caution">
    <text evidence="3">The sequence shown here is derived from an EMBL/GenBank/DDBJ whole genome shotgun (WGS) entry which is preliminary data.</text>
</comment>
<reference evidence="3 4" key="1">
    <citation type="submission" date="2019-09" db="EMBL/GenBank/DDBJ databases">
        <title>Bird 10,000 Genomes (B10K) Project - Family phase.</title>
        <authorList>
            <person name="Zhang G."/>
        </authorList>
    </citation>
    <scope>NUCLEOTIDE SEQUENCE [LARGE SCALE GENOMIC DNA]</scope>
    <source>
        <strain evidence="3">B10K-DU-001-37</strain>
        <tissue evidence="3">Muscle</tissue>
    </source>
</reference>
<evidence type="ECO:0000256" key="1">
    <source>
        <dbReference type="ARBA" id="ARBA00023054"/>
    </source>
</evidence>
<feature type="domain" description="ODAD1 central coiled coil region" evidence="2">
    <location>
        <begin position="7"/>
        <end position="201"/>
    </location>
</feature>
<dbReference type="PANTHER" id="PTHR21694">
    <property type="entry name" value="COILED-COIL DOMAIN-CONTAINING PROTEIN 63"/>
    <property type="match status" value="1"/>
</dbReference>
<dbReference type="AlphaFoldDB" id="A0A7L0XE36"/>
<evidence type="ECO:0000313" key="4">
    <source>
        <dbReference type="Proteomes" id="UP000537779"/>
    </source>
</evidence>
<evidence type="ECO:0000259" key="2">
    <source>
        <dbReference type="Pfam" id="PF21773"/>
    </source>
</evidence>
<keyword evidence="4" id="KW-1185">Reference proteome</keyword>
<sequence length="201" mass="24011">LLLRSPQAAVRYNTILTRNNKLREETRSLTIQKAIFDNYYWKYERQLTQQNRQLNIATEIAIEDYEQLMECLTKISDIREVRYKHTIKFNIKMLELKCALQQELKRKNFFVTKCTDLSELKEKAKQREGIGGGRISEWAKQRQTESYEVAYKHLLEKSDGEIDQLLNEFVEKNRRFFILFAYGIRLNAGNEGMRQKMKDVQ</sequence>
<keyword evidence="1" id="KW-0175">Coiled coil</keyword>
<dbReference type="GO" id="GO:0036158">
    <property type="term" value="P:outer dynein arm assembly"/>
    <property type="evidence" value="ECO:0007669"/>
    <property type="project" value="TreeGrafter"/>
</dbReference>
<dbReference type="Proteomes" id="UP000537779">
    <property type="component" value="Unassembled WGS sequence"/>
</dbReference>
<gene>
    <name evidence="3" type="primary">Ccdc63</name>
    <name evidence="3" type="ORF">TYRSAV_R07520</name>
</gene>
<organism evidence="3 4">
    <name type="scientific">Tyrannus savana</name>
    <name type="common">Fork-tailed flycatcher</name>
    <name type="synonym">Muscivora tyrannus</name>
    <dbReference type="NCBI Taxonomy" id="137541"/>
    <lineage>
        <taxon>Eukaryota</taxon>
        <taxon>Metazoa</taxon>
        <taxon>Chordata</taxon>
        <taxon>Craniata</taxon>
        <taxon>Vertebrata</taxon>
        <taxon>Euteleostomi</taxon>
        <taxon>Archelosauria</taxon>
        <taxon>Archosauria</taxon>
        <taxon>Dinosauria</taxon>
        <taxon>Saurischia</taxon>
        <taxon>Theropoda</taxon>
        <taxon>Coelurosauria</taxon>
        <taxon>Aves</taxon>
        <taxon>Neognathae</taxon>
        <taxon>Neoaves</taxon>
        <taxon>Telluraves</taxon>
        <taxon>Australaves</taxon>
        <taxon>Passeriformes</taxon>
        <taxon>Tyrannidae</taxon>
        <taxon>Tyrannus</taxon>
    </lineage>
</organism>
<accession>A0A7L0XE36</accession>
<dbReference type="GO" id="GO:0003341">
    <property type="term" value="P:cilium movement"/>
    <property type="evidence" value="ECO:0007669"/>
    <property type="project" value="TreeGrafter"/>
</dbReference>
<dbReference type="Pfam" id="PF21773">
    <property type="entry name" value="ODAD1_CC"/>
    <property type="match status" value="1"/>
</dbReference>
<feature type="non-terminal residue" evidence="3">
    <location>
        <position position="201"/>
    </location>
</feature>
<dbReference type="InterPro" id="IPR051876">
    <property type="entry name" value="ODA-DC/CCD"/>
</dbReference>
<name>A0A7L0XE36_TYRSA</name>
<dbReference type="PANTHER" id="PTHR21694:SF18">
    <property type="entry name" value="COILED-COIL DOMAIN-CONTAINING PROTEIN 63"/>
    <property type="match status" value="1"/>
</dbReference>
<dbReference type="InterPro" id="IPR049258">
    <property type="entry name" value="ODAD1_CC"/>
</dbReference>
<proteinExistence type="predicted"/>
<dbReference type="EMBL" id="VXAW01005881">
    <property type="protein sequence ID" value="NXM01960.1"/>
    <property type="molecule type" value="Genomic_DNA"/>
</dbReference>